<dbReference type="EMBL" id="JAERRC010000010">
    <property type="protein sequence ID" value="MBL0704379.1"/>
    <property type="molecule type" value="Genomic_DNA"/>
</dbReference>
<feature type="chain" id="PRO_5047131891" evidence="1">
    <location>
        <begin position="28"/>
        <end position="386"/>
    </location>
</feature>
<keyword evidence="1" id="KW-0732">Signal</keyword>
<organism evidence="2 3">
    <name type="scientific">Sinomonas cellulolyticus</name>
    <dbReference type="NCBI Taxonomy" id="2801916"/>
    <lineage>
        <taxon>Bacteria</taxon>
        <taxon>Bacillati</taxon>
        <taxon>Actinomycetota</taxon>
        <taxon>Actinomycetes</taxon>
        <taxon>Micrococcales</taxon>
        <taxon>Micrococcaceae</taxon>
        <taxon>Sinomonas</taxon>
    </lineage>
</organism>
<evidence type="ECO:0000313" key="3">
    <source>
        <dbReference type="Proteomes" id="UP000639051"/>
    </source>
</evidence>
<dbReference type="RefSeq" id="WP_189693382.1">
    <property type="nucleotide sequence ID" value="NZ_BNCM01000005.1"/>
</dbReference>
<sequence length="386" mass="39408">MNQTFWRSAAVLSAVTALSLTALPAHAVTSTTDLTTQTATDLANTLLGSGVTASNVVYTGAAGASGTFAGGAASVGFDTGVLLTTGSTASVVGPNKAPNTSTANGVAGDADLTALSGVTTHDASVLEFDFTPNADTVYFQYVFGSEEYLEYVGSNFNDSFAFFVNGTNYALVDNGGVLQPITVNNINPGSNPALYVDNPWGSASRNVEYDGLTTVLTFMAPVNAGVPNHIKLAIADGSDFVYDSGVFLKAGSFSTTPPQGTAKVTGGGTVAQADGDVTLGTQVISDAQGLRGNLQVNDHRTGAKFHGTSVTAFTSSGTTATWSGAGRLNGVDGYTFTATVGDNRQGNSAKKGSPDTVHVVIKDQGGAVVWENTATDLWGNLTVHQQ</sequence>
<dbReference type="Proteomes" id="UP000639051">
    <property type="component" value="Unassembled WGS sequence"/>
</dbReference>
<protein>
    <submittedName>
        <fullName evidence="2">Choice-of-anchor L domain-containing protein</fullName>
    </submittedName>
</protein>
<evidence type="ECO:0000313" key="2">
    <source>
        <dbReference type="EMBL" id="MBL0704379.1"/>
    </source>
</evidence>
<evidence type="ECO:0000256" key="1">
    <source>
        <dbReference type="SAM" id="SignalP"/>
    </source>
</evidence>
<proteinExistence type="predicted"/>
<reference evidence="2 3" key="1">
    <citation type="submission" date="2021-01" db="EMBL/GenBank/DDBJ databases">
        <title>Genome public.</title>
        <authorList>
            <person name="Liu C."/>
            <person name="Sun Q."/>
        </authorList>
    </citation>
    <scope>NUCLEOTIDE SEQUENCE [LARGE SCALE GENOMIC DNA]</scope>
    <source>
        <strain evidence="2 3">JC656</strain>
    </source>
</reference>
<dbReference type="NCBIfam" id="NF038133">
    <property type="entry name" value="choice_anch_L"/>
    <property type="match status" value="1"/>
</dbReference>
<feature type="signal peptide" evidence="1">
    <location>
        <begin position="1"/>
        <end position="27"/>
    </location>
</feature>
<name>A0ABS1JYN2_9MICC</name>
<comment type="caution">
    <text evidence="2">The sequence shown here is derived from an EMBL/GenBank/DDBJ whole genome shotgun (WGS) entry which is preliminary data.</text>
</comment>
<dbReference type="InterPro" id="IPR049804">
    <property type="entry name" value="Choice_anch_L"/>
</dbReference>
<gene>
    <name evidence="2" type="ORF">JJE72_02530</name>
</gene>
<keyword evidence="3" id="KW-1185">Reference proteome</keyword>
<dbReference type="NCBIfam" id="NF041523">
    <property type="entry name" value="post_COAP_1"/>
    <property type="match status" value="1"/>
</dbReference>
<accession>A0ABS1JYN2</accession>